<evidence type="ECO:0000313" key="36">
    <source>
        <dbReference type="Proteomes" id="UP000433928"/>
    </source>
</evidence>
<evidence type="ECO:0000313" key="31">
    <source>
        <dbReference type="Proteomes" id="UP000283684"/>
    </source>
</evidence>
<evidence type="ECO:0000313" key="1">
    <source>
        <dbReference type="EMBL" id="BBK87155.1"/>
    </source>
</evidence>
<dbReference type="EMBL" id="JAQNRK010000010">
    <property type="protein sequence ID" value="MDC1794735.1"/>
    <property type="molecule type" value="Genomic_DNA"/>
</dbReference>
<dbReference type="EMBL" id="BQNL01000001">
    <property type="protein sequence ID" value="GKH13276.1"/>
    <property type="molecule type" value="Genomic_DNA"/>
</dbReference>
<dbReference type="EMBL" id="JAQNSG010000003">
    <property type="protein sequence ID" value="MDC1879215.1"/>
    <property type="molecule type" value="Genomic_DNA"/>
</dbReference>
<evidence type="ECO:0000313" key="17">
    <source>
        <dbReference type="EMBL" id="RGN97437.1"/>
    </source>
</evidence>
<dbReference type="OrthoDB" id="1466422at2"/>
<dbReference type="EMBL" id="WCTL01000002">
    <property type="protein sequence ID" value="KAB4240243.1"/>
    <property type="molecule type" value="Genomic_DNA"/>
</dbReference>
<dbReference type="Proteomes" id="UP000283601">
    <property type="component" value="Unassembled WGS sequence"/>
</dbReference>
<dbReference type="Proteomes" id="UP001218502">
    <property type="component" value="Unassembled WGS sequence"/>
</dbReference>
<dbReference type="Proteomes" id="UP000320533">
    <property type="component" value="Chromosome"/>
</dbReference>
<dbReference type="PATRIC" id="fig|820.27.peg.217"/>
<evidence type="ECO:0000313" key="29">
    <source>
        <dbReference type="Proteomes" id="UP000263754"/>
    </source>
</evidence>
<reference evidence="23 24" key="1">
    <citation type="submission" date="2015-09" db="EMBL/GenBank/DDBJ databases">
        <authorList>
            <consortium name="Pathogen Informatics"/>
        </authorList>
    </citation>
    <scope>NUCLEOTIDE SEQUENCE [LARGE SCALE GENOMIC DNA]</scope>
    <source>
        <strain evidence="2 23">2789STDY5834847</strain>
        <strain evidence="3 24">2789STDY5834942</strain>
    </source>
</reference>
<evidence type="ECO:0000313" key="13">
    <source>
        <dbReference type="EMBL" id="OUN52249.1"/>
    </source>
</evidence>
<dbReference type="EMBL" id="AP019724">
    <property type="protein sequence ID" value="BBK87155.1"/>
    <property type="molecule type" value="Genomic_DNA"/>
</dbReference>
<dbReference type="EMBL" id="JAQNQY010000007">
    <property type="protein sequence ID" value="MDC1752544.1"/>
    <property type="molecule type" value="Genomic_DNA"/>
</dbReference>
<dbReference type="Proteomes" id="UP000095788">
    <property type="component" value="Unassembled WGS sequence"/>
</dbReference>
<dbReference type="EMBL" id="NFHS01000012">
    <property type="protein sequence ID" value="OUN52249.1"/>
    <property type="molecule type" value="Genomic_DNA"/>
</dbReference>
<dbReference type="Proteomes" id="UP000283766">
    <property type="component" value="Unassembled WGS sequence"/>
</dbReference>
<dbReference type="Proteomes" id="UP001222603">
    <property type="component" value="Unassembled WGS sequence"/>
</dbReference>
<dbReference type="STRING" id="820.ERS852554_03771"/>
<dbReference type="EMBL" id="QSJZ01000002">
    <property type="protein sequence ID" value="RHE24911.1"/>
    <property type="molecule type" value="Genomic_DNA"/>
</dbReference>
<dbReference type="EMBL" id="QRZC01000047">
    <property type="protein sequence ID" value="RGV34721.1"/>
    <property type="molecule type" value="Genomic_DNA"/>
</dbReference>
<accession>A0A139KIK5</accession>
<dbReference type="EMBL" id="QSOF01000032">
    <property type="protein sequence ID" value="RGI72638.1"/>
    <property type="molecule type" value="Genomic_DNA"/>
</dbReference>
<dbReference type="AlphaFoldDB" id="A0A139KIK5"/>
<dbReference type="Proteomes" id="UP001215818">
    <property type="component" value="Unassembled WGS sequence"/>
</dbReference>
<evidence type="ECO:0000313" key="2">
    <source>
        <dbReference type="EMBL" id="CUO39390.1"/>
    </source>
</evidence>
<evidence type="ECO:0000313" key="34">
    <source>
        <dbReference type="Proteomes" id="UP000285343"/>
    </source>
</evidence>
<reference evidence="4" key="7">
    <citation type="submission" date="2022-01" db="EMBL/GenBank/DDBJ databases">
        <title>Novel bile acid biosynthetic pathways are enriched in the microbiome of centenarians.</title>
        <authorList>
            <person name="Sato Y."/>
            <person name="Atarashi K."/>
            <person name="Plichta R.D."/>
            <person name="Arai Y."/>
            <person name="Sasajima S."/>
            <person name="Kearney M.S."/>
            <person name="Suda W."/>
            <person name="Takeshita K."/>
            <person name="Sasaki T."/>
            <person name="Okamoto S."/>
            <person name="Skelly N.A."/>
            <person name="Okamura Y."/>
            <person name="Vlamakis H."/>
            <person name="Li Y."/>
            <person name="Tanoue T."/>
            <person name="Takei H."/>
            <person name="Nittono H."/>
            <person name="Narushima S."/>
            <person name="Irie J."/>
            <person name="Itoh H."/>
            <person name="Moriya K."/>
            <person name="Sugiura Y."/>
            <person name="Suematsu M."/>
            <person name="Moritoki N."/>
            <person name="Shibata S."/>
            <person name="Littman R.D."/>
            <person name="Fischbach A.M."/>
            <person name="Uwamino Y."/>
            <person name="Inoue T."/>
            <person name="Honda A."/>
            <person name="Hattori M."/>
            <person name="Murai T."/>
            <person name="Xavier J.R."/>
            <person name="Hirose N."/>
            <person name="Honda K."/>
        </authorList>
    </citation>
    <scope>NUCLEOTIDE SEQUENCE</scope>
    <source>
        <strain evidence="4">CE91-St12</strain>
    </source>
</reference>
<dbReference type="Proteomes" id="UP000263754">
    <property type="component" value="Unassembled WGS sequence"/>
</dbReference>
<dbReference type="EMBL" id="QSEE01000001">
    <property type="protein sequence ID" value="RGZ51595.1"/>
    <property type="molecule type" value="Genomic_DNA"/>
</dbReference>
<evidence type="ECO:0000313" key="19">
    <source>
        <dbReference type="EMBL" id="RGV34721.1"/>
    </source>
</evidence>
<evidence type="ECO:0000313" key="9">
    <source>
        <dbReference type="EMBL" id="MDC1752544.1"/>
    </source>
</evidence>
<reference evidence="9 40" key="8">
    <citation type="submission" date="2022-10" db="EMBL/GenBank/DDBJ databases">
        <title>Human gut microbiome strain richness.</title>
        <authorList>
            <person name="Chen-Liaw A."/>
        </authorList>
    </citation>
    <scope>NUCLEOTIDE SEQUENCE [LARGE SCALE GENOMIC DNA]</scope>
    <source>
        <strain evidence="12">1001713st1_F9_1001713B170221_170320</strain>
        <strain evidence="11">1001713st2_A4_1001713B170214_170313</strain>
        <strain evidence="9">A1_m1001262Bd0_191120</strain>
        <strain evidence="10 40">D53st1_B1_D53t1_180928</strain>
    </source>
</reference>
<evidence type="ECO:0000313" key="38">
    <source>
        <dbReference type="Proteomes" id="UP000462376"/>
    </source>
</evidence>
<dbReference type="EMBL" id="QSVA01000001">
    <property type="protein sequence ID" value="RGN97437.1"/>
    <property type="molecule type" value="Genomic_DNA"/>
</dbReference>
<evidence type="ECO:0000313" key="15">
    <source>
        <dbReference type="EMBL" id="RGJ96638.1"/>
    </source>
</evidence>
<dbReference type="EMBL" id="WCUG01000011">
    <property type="protein sequence ID" value="KAB4168760.1"/>
    <property type="molecule type" value="Genomic_DNA"/>
</dbReference>
<evidence type="ECO:0000313" key="28">
    <source>
        <dbReference type="Proteomes" id="UP000260844"/>
    </source>
</evidence>
<evidence type="ECO:0000313" key="7">
    <source>
        <dbReference type="EMBL" id="KAB4187378.1"/>
    </source>
</evidence>
<dbReference type="RefSeq" id="WP_005824067.1">
    <property type="nucleotide sequence ID" value="NZ_AP019724.1"/>
</dbReference>
<evidence type="ECO:0000313" key="21">
    <source>
        <dbReference type="EMBL" id="RHE24911.1"/>
    </source>
</evidence>
<gene>
    <name evidence="13" type="ORF">B5G17_17635</name>
    <name evidence="1" type="ORF">Bun01g_15250</name>
    <name evidence="4" type="ORF">CE91St12_14860</name>
    <name evidence="22" type="ORF">DW216_09330</name>
    <name evidence="21" type="ORF">DW758_05520</name>
    <name evidence="20" type="ORF">DW988_02280</name>
    <name evidence="19" type="ORF">DWW14_22440</name>
    <name evidence="18" type="ORF">DWW83_02595</name>
    <name evidence="17" type="ORF">DXB37_00800</name>
    <name evidence="16" type="ORF">DXC80_03510</name>
    <name evidence="15" type="ORF">DXD40_04120</name>
    <name evidence="14" type="ORF">DXD90_17830</name>
    <name evidence="2" type="ORF">ERS852462_00280</name>
    <name evidence="3" type="ORF">ERS852554_03771</name>
    <name evidence="8" type="ORF">GAP47_03560</name>
    <name evidence="7" type="ORF">GAQ34_05265</name>
    <name evidence="6" type="ORF">GAQ44_05060</name>
    <name evidence="5" type="ORF">GAQ59_13985</name>
    <name evidence="10" type="ORF">POY73_11420</name>
    <name evidence="9" type="ORF">POY80_08840</name>
    <name evidence="12" type="ORF">POZ10_17330</name>
    <name evidence="11" type="ORF">POZ24_04145</name>
</gene>
<dbReference type="Proteomes" id="UP000442334">
    <property type="component" value="Unassembled WGS sequence"/>
</dbReference>
<evidence type="ECO:0000313" key="8">
    <source>
        <dbReference type="EMBL" id="KAB4240243.1"/>
    </source>
</evidence>
<dbReference type="Proteomes" id="UP000283684">
    <property type="component" value="Unassembled WGS sequence"/>
</dbReference>
<sequence>MKTVFNVILGLCALVLIYICYTSIMGPINFEKAKKHRDAAVIARLIDIRKAQLEYRTLHDQQYTASFDSLIDFVKNQKLPFIFKQGELNDKQLEDGLTEKKAINIINKAKKTGNYADVKKWGLENFKRDTMWVAVLDTIFPKGFNPDSMRYVPFGNGAQFEMAIKNDTAKSGAPFCLLEVKTPYEVYLNGLDAQEIANIKDVQTKLGKYCGLMIGSLETANNNAGNWE</sequence>
<evidence type="ECO:0000313" key="14">
    <source>
        <dbReference type="EMBL" id="RGI72638.1"/>
    </source>
</evidence>
<evidence type="ECO:0000313" key="10">
    <source>
        <dbReference type="EMBL" id="MDC1794735.1"/>
    </source>
</evidence>
<dbReference type="EMBL" id="QSPV01000002">
    <property type="protein sequence ID" value="RGJ96638.1"/>
    <property type="molecule type" value="Genomic_DNA"/>
</dbReference>
<protein>
    <submittedName>
        <fullName evidence="19">Uncharacterized protein</fullName>
    </submittedName>
</protein>
<evidence type="ECO:0000313" key="11">
    <source>
        <dbReference type="EMBL" id="MDC1879215.1"/>
    </source>
</evidence>
<evidence type="ECO:0000313" key="18">
    <source>
        <dbReference type="EMBL" id="RGU41027.1"/>
    </source>
</evidence>
<evidence type="ECO:0000313" key="23">
    <source>
        <dbReference type="Proteomes" id="UP000095614"/>
    </source>
</evidence>
<dbReference type="Proteomes" id="UP000462376">
    <property type="component" value="Unassembled WGS sequence"/>
</dbReference>
<reference evidence="26 27" key="4">
    <citation type="submission" date="2018-08" db="EMBL/GenBank/DDBJ databases">
        <title>A genome reference for cultivated species of the human gut microbiota.</title>
        <authorList>
            <person name="Zou Y."/>
            <person name="Xue W."/>
            <person name="Luo G."/>
        </authorList>
    </citation>
    <scope>NUCLEOTIDE SEQUENCE [LARGE SCALE GENOMIC DNA]</scope>
    <source>
        <strain evidence="19 34">AF14-42</strain>
        <strain evidence="18 33">AF17-20</strain>
        <strain evidence="22 32">AM18-14LB</strain>
        <strain evidence="21 30">AM29-12AC</strain>
        <strain evidence="20 31">AM50-4</strain>
        <strain evidence="17 26">OM03-4</strain>
        <strain evidence="16 27">TF08-13</strain>
        <strain evidence="15 28">TM04-30</strain>
        <strain evidence="14 29">TM10-17</strain>
    </source>
</reference>
<evidence type="ECO:0000313" key="6">
    <source>
        <dbReference type="EMBL" id="KAB4186076.1"/>
    </source>
</evidence>
<evidence type="ECO:0000313" key="16">
    <source>
        <dbReference type="EMBL" id="RGL16877.1"/>
    </source>
</evidence>
<dbReference type="KEGG" id="bun:Bun01g_15250"/>
<dbReference type="EMBL" id="QRJL01000004">
    <property type="protein sequence ID" value="RHH32176.1"/>
    <property type="molecule type" value="Genomic_DNA"/>
</dbReference>
<evidence type="ECO:0000313" key="5">
    <source>
        <dbReference type="EMBL" id="KAB4168760.1"/>
    </source>
</evidence>
<dbReference type="Proteomes" id="UP001055048">
    <property type="component" value="Unassembled WGS sequence"/>
</dbReference>
<evidence type="ECO:0000313" key="39">
    <source>
        <dbReference type="Proteomes" id="UP000487221"/>
    </source>
</evidence>
<evidence type="ECO:0000313" key="12">
    <source>
        <dbReference type="EMBL" id="MDC1902375.1"/>
    </source>
</evidence>
<dbReference type="EMBL" id="CZBF01000008">
    <property type="protein sequence ID" value="CUQ27887.1"/>
    <property type="molecule type" value="Genomic_DNA"/>
</dbReference>
<dbReference type="EMBL" id="CZAF01000001">
    <property type="protein sequence ID" value="CUO39390.1"/>
    <property type="molecule type" value="Genomic_DNA"/>
</dbReference>
<dbReference type="Proteomes" id="UP001213309">
    <property type="component" value="Unassembled WGS sequence"/>
</dbReference>
<evidence type="ECO:0000313" key="40">
    <source>
        <dbReference type="Proteomes" id="UP001215818"/>
    </source>
</evidence>
<proteinExistence type="predicted"/>
<evidence type="ECO:0000313" key="26">
    <source>
        <dbReference type="Proteomes" id="UP000260759"/>
    </source>
</evidence>
<dbReference type="GeneID" id="99750911"/>
<reference evidence="1 35" key="6">
    <citation type="submission" date="2019-06" db="EMBL/GenBank/DDBJ databases">
        <title>Complete genome sequence of Bacteroides uniformis NBRC 113350.</title>
        <authorList>
            <person name="Miura T."/>
            <person name="Furukawa M."/>
            <person name="Shimamura M."/>
            <person name="Ohyama Y."/>
            <person name="Yamazoe A."/>
            <person name="Kawasaki H."/>
        </authorList>
    </citation>
    <scope>NUCLEOTIDE SEQUENCE [LARGE SCALE GENOMIC DNA]</scope>
    <source>
        <strain evidence="1 35">NBRC 113350</strain>
    </source>
</reference>
<evidence type="ECO:0000313" key="4">
    <source>
        <dbReference type="EMBL" id="GKH13276.1"/>
    </source>
</evidence>
<dbReference type="Proteomes" id="UP000433928">
    <property type="component" value="Unassembled WGS sequence"/>
</dbReference>
<reference evidence="25" key="2">
    <citation type="submission" date="2017-04" db="EMBL/GenBank/DDBJ databases">
        <title>Function of individual gut microbiota members based on whole genome sequencing of pure cultures obtained from chicken caecum.</title>
        <authorList>
            <person name="Medvecky M."/>
            <person name="Cejkova D."/>
            <person name="Polansky O."/>
            <person name="Karasova D."/>
            <person name="Kubasova T."/>
            <person name="Cizek A."/>
            <person name="Rychlik I."/>
        </authorList>
    </citation>
    <scope>NUCLEOTIDE SEQUENCE [LARGE SCALE GENOMIC DNA]</scope>
    <source>
        <strain evidence="25">An67</strain>
    </source>
</reference>
<evidence type="ECO:0000313" key="35">
    <source>
        <dbReference type="Proteomes" id="UP000320533"/>
    </source>
</evidence>
<name>A0A139KIK5_BACUN</name>
<reference evidence="36 37" key="5">
    <citation type="journal article" date="2019" name="Nat. Med.">
        <title>A library of human gut bacterial isolates paired with longitudinal multiomics data enables mechanistic microbiome research.</title>
        <authorList>
            <person name="Poyet M."/>
            <person name="Groussin M."/>
            <person name="Gibbons S.M."/>
            <person name="Avila-Pacheco J."/>
            <person name="Jiang X."/>
            <person name="Kearney S.M."/>
            <person name="Perrotta A.R."/>
            <person name="Berdy B."/>
            <person name="Zhao S."/>
            <person name="Lieberman T.D."/>
            <person name="Swanson P.K."/>
            <person name="Smith M."/>
            <person name="Roesemann S."/>
            <person name="Alexander J.E."/>
            <person name="Rich S.A."/>
            <person name="Livny J."/>
            <person name="Vlamakis H."/>
            <person name="Clish C."/>
            <person name="Bullock K."/>
            <person name="Deik A."/>
            <person name="Scott J."/>
            <person name="Pierce K.A."/>
            <person name="Xavier R.J."/>
            <person name="Alm E.J."/>
        </authorList>
    </citation>
    <scope>NUCLEOTIDE SEQUENCE [LARGE SCALE GENOMIC DNA]</scope>
    <source>
        <strain evidence="6 39">BIOML-A19</strain>
        <strain evidence="7 37">BIOML-A21</strain>
        <strain evidence="5 36">BIOML-A27</strain>
        <strain evidence="8 38">BIOML-A5</strain>
    </source>
</reference>
<dbReference type="Proteomes" id="UP000487221">
    <property type="component" value="Unassembled WGS sequence"/>
</dbReference>
<dbReference type="EMBL" id="QRXV01000002">
    <property type="protein sequence ID" value="RGU41027.1"/>
    <property type="molecule type" value="Genomic_DNA"/>
</dbReference>
<evidence type="ECO:0000313" key="27">
    <source>
        <dbReference type="Proteomes" id="UP000260795"/>
    </source>
</evidence>
<organism evidence="19 34">
    <name type="scientific">Bacteroides uniformis</name>
    <dbReference type="NCBI Taxonomy" id="820"/>
    <lineage>
        <taxon>Bacteria</taxon>
        <taxon>Pseudomonadati</taxon>
        <taxon>Bacteroidota</taxon>
        <taxon>Bacteroidia</taxon>
        <taxon>Bacteroidales</taxon>
        <taxon>Bacteroidaceae</taxon>
        <taxon>Bacteroides</taxon>
    </lineage>
</organism>
<dbReference type="EMBL" id="WCUA01000003">
    <property type="protein sequence ID" value="KAB4187378.1"/>
    <property type="molecule type" value="Genomic_DNA"/>
</dbReference>
<evidence type="ECO:0000313" key="24">
    <source>
        <dbReference type="Proteomes" id="UP000095788"/>
    </source>
</evidence>
<evidence type="ECO:0000313" key="32">
    <source>
        <dbReference type="Proteomes" id="UP000283766"/>
    </source>
</evidence>
<dbReference type="EMBL" id="WCTY01000007">
    <property type="protein sequence ID" value="KAB4186076.1"/>
    <property type="molecule type" value="Genomic_DNA"/>
</dbReference>
<evidence type="ECO:0000313" key="20">
    <source>
        <dbReference type="EMBL" id="RGZ51595.1"/>
    </source>
</evidence>
<evidence type="ECO:0000313" key="25">
    <source>
        <dbReference type="Proteomes" id="UP000196329"/>
    </source>
</evidence>
<dbReference type="Proteomes" id="UP000285343">
    <property type="component" value="Unassembled WGS sequence"/>
</dbReference>
<dbReference type="Proteomes" id="UP000260844">
    <property type="component" value="Unassembled WGS sequence"/>
</dbReference>
<dbReference type="Proteomes" id="UP000196329">
    <property type="component" value="Unassembled WGS sequence"/>
</dbReference>
<dbReference type="Proteomes" id="UP000284022">
    <property type="component" value="Unassembled WGS sequence"/>
</dbReference>
<dbReference type="EMBL" id="QSRK01000003">
    <property type="protein sequence ID" value="RGL16877.1"/>
    <property type="molecule type" value="Genomic_DNA"/>
</dbReference>
<dbReference type="Proteomes" id="UP000095614">
    <property type="component" value="Unassembled WGS sequence"/>
</dbReference>
<dbReference type="Proteomes" id="UP000260759">
    <property type="component" value="Unassembled WGS sequence"/>
</dbReference>
<evidence type="ECO:0000313" key="37">
    <source>
        <dbReference type="Proteomes" id="UP000442334"/>
    </source>
</evidence>
<dbReference type="Proteomes" id="UP000260795">
    <property type="component" value="Unassembled WGS sequence"/>
</dbReference>
<evidence type="ECO:0000313" key="3">
    <source>
        <dbReference type="EMBL" id="CUQ27887.1"/>
    </source>
</evidence>
<evidence type="ECO:0000313" key="33">
    <source>
        <dbReference type="Proteomes" id="UP000284022"/>
    </source>
</evidence>
<evidence type="ECO:0000313" key="30">
    <source>
        <dbReference type="Proteomes" id="UP000283601"/>
    </source>
</evidence>
<evidence type="ECO:0000313" key="22">
    <source>
        <dbReference type="EMBL" id="RHH32176.1"/>
    </source>
</evidence>
<reference evidence="13" key="3">
    <citation type="journal article" date="2018" name="BMC Genomics">
        <title>Whole genome sequencing and function prediction of 133 gut anaerobes isolated from chicken caecum in pure cultures.</title>
        <authorList>
            <person name="Medvecky M."/>
            <person name="Cejkova D."/>
            <person name="Polansky O."/>
            <person name="Karasova D."/>
            <person name="Kubasova T."/>
            <person name="Cizek A."/>
            <person name="Rychlik I."/>
        </authorList>
    </citation>
    <scope>NUCLEOTIDE SEQUENCE</scope>
    <source>
        <strain evidence="13">An67</strain>
    </source>
</reference>
<dbReference type="EMBL" id="JAQNSI010000475">
    <property type="protein sequence ID" value="MDC1902375.1"/>
    <property type="molecule type" value="Genomic_DNA"/>
</dbReference>